<sequence>VEAMNRYGTDKPDMRFEMPVQEVSEAFRDGAFKVFRGLVDQGGSIRALVVPGAGRQSRAQLDKLVDEAISLGAKGLVWVRRSEEGDVQSSILKVAGAQALTRVVDMVGAQADDLTLLAGGFGFEASELLGQLRLLLAQREGLIDENRMALAWVVDFPLLEWSETEQRLVSMHHPFTSPRSEDLERLESDPASVRAQAYDLVLNGSEIAGGSIRIHDSSVQASIFRLLKISDDDAKMRFGFFLDALEYGTPPHGGIAFGLDRIIAILAGEPSIRDVMAFP</sequence>
<protein>
    <recommendedName>
        <fullName evidence="10">Aminoacyl-transfer RNA synthetases class-II family profile domain-containing protein</fullName>
    </recommendedName>
</protein>
<evidence type="ECO:0000256" key="6">
    <source>
        <dbReference type="ARBA" id="ARBA00023146"/>
    </source>
</evidence>
<dbReference type="GO" id="GO:0004815">
    <property type="term" value="F:aspartate-tRNA ligase activity"/>
    <property type="evidence" value="ECO:0007669"/>
    <property type="project" value="TreeGrafter"/>
</dbReference>
<reference evidence="9" key="1">
    <citation type="submission" date="2018-05" db="EMBL/GenBank/DDBJ databases">
        <authorList>
            <person name="Lanie J.A."/>
            <person name="Ng W.-L."/>
            <person name="Kazmierczak K.M."/>
            <person name="Andrzejewski T.M."/>
            <person name="Davidsen T.M."/>
            <person name="Wayne K.J."/>
            <person name="Tettelin H."/>
            <person name="Glass J.I."/>
            <person name="Rusch D."/>
            <person name="Podicherti R."/>
            <person name="Tsui H.-C.T."/>
            <person name="Winkler M.E."/>
        </authorList>
    </citation>
    <scope>NUCLEOTIDE SEQUENCE</scope>
</reference>
<dbReference type="InterPro" id="IPR045864">
    <property type="entry name" value="aa-tRNA-synth_II/BPL/LPL"/>
</dbReference>
<evidence type="ECO:0000259" key="7">
    <source>
        <dbReference type="Pfam" id="PF00152"/>
    </source>
</evidence>
<dbReference type="PANTHER" id="PTHR22594:SF5">
    <property type="entry name" value="ASPARTATE--TRNA LIGASE, MITOCHONDRIAL"/>
    <property type="match status" value="1"/>
</dbReference>
<comment type="similarity">
    <text evidence="1">Belongs to the class-II aminoacyl-tRNA synthetase family. Type 1 subfamily.</text>
</comment>
<keyword evidence="5" id="KW-0648">Protein biosynthesis</keyword>
<feature type="non-terminal residue" evidence="9">
    <location>
        <position position="1"/>
    </location>
</feature>
<feature type="non-terminal residue" evidence="9">
    <location>
        <position position="279"/>
    </location>
</feature>
<dbReference type="Pfam" id="PF00152">
    <property type="entry name" value="tRNA-synt_2"/>
    <property type="match status" value="1"/>
</dbReference>
<dbReference type="PRINTS" id="PR01042">
    <property type="entry name" value="TRNASYNTHASP"/>
</dbReference>
<evidence type="ECO:0000259" key="8">
    <source>
        <dbReference type="Pfam" id="PF02938"/>
    </source>
</evidence>
<dbReference type="GO" id="GO:0005737">
    <property type="term" value="C:cytoplasm"/>
    <property type="evidence" value="ECO:0007669"/>
    <property type="project" value="InterPro"/>
</dbReference>
<evidence type="ECO:0000256" key="4">
    <source>
        <dbReference type="ARBA" id="ARBA00022840"/>
    </source>
</evidence>
<evidence type="ECO:0008006" key="10">
    <source>
        <dbReference type="Google" id="ProtNLM"/>
    </source>
</evidence>
<dbReference type="InterPro" id="IPR004364">
    <property type="entry name" value="Aa-tRNA-synt_II"/>
</dbReference>
<dbReference type="InterPro" id="IPR029351">
    <property type="entry name" value="GAD_dom"/>
</dbReference>
<dbReference type="AlphaFoldDB" id="A0A382WBI1"/>
<proteinExistence type="inferred from homology"/>
<keyword evidence="4" id="KW-0067">ATP-binding</keyword>
<evidence type="ECO:0000313" key="9">
    <source>
        <dbReference type="EMBL" id="SVD55974.1"/>
    </source>
</evidence>
<feature type="domain" description="Aminoacyl-tRNA synthetase class II (D/K/N)" evidence="7">
    <location>
        <begin position="2"/>
        <end position="279"/>
    </location>
</feature>
<dbReference type="InterPro" id="IPR002312">
    <property type="entry name" value="Asp/Asn-tRNA-synth_IIb"/>
</dbReference>
<dbReference type="Gene3D" id="3.30.930.10">
    <property type="entry name" value="Bira Bifunctional Protein, Domain 2"/>
    <property type="match status" value="1"/>
</dbReference>
<dbReference type="InterPro" id="IPR004115">
    <property type="entry name" value="GAD-like_sf"/>
</dbReference>
<dbReference type="SUPFAM" id="SSF55261">
    <property type="entry name" value="GAD domain-like"/>
    <property type="match status" value="1"/>
</dbReference>
<keyword evidence="6" id="KW-0030">Aminoacyl-tRNA synthetase</keyword>
<dbReference type="GO" id="GO:0005524">
    <property type="term" value="F:ATP binding"/>
    <property type="evidence" value="ECO:0007669"/>
    <property type="project" value="UniProtKB-KW"/>
</dbReference>
<evidence type="ECO:0000256" key="2">
    <source>
        <dbReference type="ARBA" id="ARBA00022598"/>
    </source>
</evidence>
<organism evidence="9">
    <name type="scientific">marine metagenome</name>
    <dbReference type="NCBI Taxonomy" id="408172"/>
    <lineage>
        <taxon>unclassified sequences</taxon>
        <taxon>metagenomes</taxon>
        <taxon>ecological metagenomes</taxon>
    </lineage>
</organism>
<dbReference type="Gene3D" id="3.30.1360.30">
    <property type="entry name" value="GAD-like domain"/>
    <property type="match status" value="1"/>
</dbReference>
<dbReference type="PANTHER" id="PTHR22594">
    <property type="entry name" value="ASPARTYL/LYSYL-TRNA SYNTHETASE"/>
    <property type="match status" value="1"/>
</dbReference>
<dbReference type="GO" id="GO:0006422">
    <property type="term" value="P:aspartyl-tRNA aminoacylation"/>
    <property type="evidence" value="ECO:0007669"/>
    <property type="project" value="TreeGrafter"/>
</dbReference>
<dbReference type="EMBL" id="UINC01158433">
    <property type="protein sequence ID" value="SVD55974.1"/>
    <property type="molecule type" value="Genomic_DNA"/>
</dbReference>
<name>A0A382WBI1_9ZZZZ</name>
<feature type="domain" description="GAD" evidence="8">
    <location>
        <begin position="35"/>
        <end position="118"/>
    </location>
</feature>
<accession>A0A382WBI1</accession>
<gene>
    <name evidence="9" type="ORF">METZ01_LOCUS408828</name>
</gene>
<keyword evidence="3" id="KW-0547">Nucleotide-binding</keyword>
<evidence type="ECO:0000256" key="5">
    <source>
        <dbReference type="ARBA" id="ARBA00022917"/>
    </source>
</evidence>
<dbReference type="SUPFAM" id="SSF55681">
    <property type="entry name" value="Class II aaRS and biotin synthetases"/>
    <property type="match status" value="1"/>
</dbReference>
<evidence type="ECO:0000256" key="1">
    <source>
        <dbReference type="ARBA" id="ARBA00006303"/>
    </source>
</evidence>
<dbReference type="Pfam" id="PF02938">
    <property type="entry name" value="GAD"/>
    <property type="match status" value="1"/>
</dbReference>
<keyword evidence="2" id="KW-0436">Ligase</keyword>
<evidence type="ECO:0000256" key="3">
    <source>
        <dbReference type="ARBA" id="ARBA00022741"/>
    </source>
</evidence>